<evidence type="ECO:0000313" key="2">
    <source>
        <dbReference type="EMBL" id="KAJ8021200.1"/>
    </source>
</evidence>
<comment type="caution">
    <text evidence="2">The sequence shown here is derived from an EMBL/GenBank/DDBJ whole genome shotgun (WGS) entry which is preliminary data.</text>
</comment>
<feature type="region of interest" description="Disordered" evidence="1">
    <location>
        <begin position="1"/>
        <end position="160"/>
    </location>
</feature>
<name>A0A9Q1BC37_HOLLE</name>
<accession>A0A9Q1BC37</accession>
<feature type="compositionally biased region" description="Polar residues" evidence="1">
    <location>
        <begin position="145"/>
        <end position="154"/>
    </location>
</feature>
<proteinExistence type="predicted"/>
<protein>
    <submittedName>
        <fullName evidence="2">Uncharacterized protein</fullName>
    </submittedName>
</protein>
<feature type="compositionally biased region" description="Polar residues" evidence="1">
    <location>
        <begin position="55"/>
        <end position="64"/>
    </location>
</feature>
<evidence type="ECO:0000313" key="3">
    <source>
        <dbReference type="Proteomes" id="UP001152320"/>
    </source>
</evidence>
<dbReference type="EMBL" id="JAIZAY010000021">
    <property type="protein sequence ID" value="KAJ8021200.1"/>
    <property type="molecule type" value="Genomic_DNA"/>
</dbReference>
<evidence type="ECO:0000256" key="1">
    <source>
        <dbReference type="SAM" id="MobiDB-lite"/>
    </source>
</evidence>
<feature type="compositionally biased region" description="Basic residues" evidence="1">
    <location>
        <begin position="99"/>
        <end position="111"/>
    </location>
</feature>
<keyword evidence="3" id="KW-1185">Reference proteome</keyword>
<organism evidence="2 3">
    <name type="scientific">Holothuria leucospilota</name>
    <name type="common">Black long sea cucumber</name>
    <name type="synonym">Mertensiothuria leucospilota</name>
    <dbReference type="NCBI Taxonomy" id="206669"/>
    <lineage>
        <taxon>Eukaryota</taxon>
        <taxon>Metazoa</taxon>
        <taxon>Echinodermata</taxon>
        <taxon>Eleutherozoa</taxon>
        <taxon>Echinozoa</taxon>
        <taxon>Holothuroidea</taxon>
        <taxon>Aspidochirotacea</taxon>
        <taxon>Aspidochirotida</taxon>
        <taxon>Holothuriidae</taxon>
        <taxon>Holothuria</taxon>
    </lineage>
</organism>
<dbReference type="AlphaFoldDB" id="A0A9Q1BC37"/>
<dbReference type="Proteomes" id="UP001152320">
    <property type="component" value="Chromosome 21"/>
</dbReference>
<sequence>MDTETQTDDPEVSSSSMQTEVSAADFGCQYPESGDTEISQPEEPPQPSRKKGKTSVHSQSQTTAALFWPFPMERQSRKKSSKVVEGTEGIDGNVIDGKRYRRVRIPIHHQVHPNPKSVEGKRTKNIRVKKSNYMDTETQTDDPEVSSSSMQTEVSAADFGCQNTRTTSTLNYSKQRITKIELSDGYMKNSP</sequence>
<reference evidence="2" key="1">
    <citation type="submission" date="2021-10" db="EMBL/GenBank/DDBJ databases">
        <title>Tropical sea cucumber genome reveals ecological adaptation and Cuvierian tubules defense mechanism.</title>
        <authorList>
            <person name="Chen T."/>
        </authorList>
    </citation>
    <scope>NUCLEOTIDE SEQUENCE</scope>
    <source>
        <strain evidence="2">Nanhai2018</strain>
        <tissue evidence="2">Muscle</tissue>
    </source>
</reference>
<feature type="compositionally biased region" description="Acidic residues" evidence="1">
    <location>
        <begin position="1"/>
        <end position="11"/>
    </location>
</feature>
<feature type="compositionally biased region" description="Polar residues" evidence="1">
    <location>
        <begin position="12"/>
        <end position="21"/>
    </location>
</feature>
<gene>
    <name evidence="2" type="ORF">HOLleu_38330</name>
</gene>